<organism evidence="1">
    <name type="scientific">Tanacetum cinerariifolium</name>
    <name type="common">Dalmatian daisy</name>
    <name type="synonym">Chrysanthemum cinerariifolium</name>
    <dbReference type="NCBI Taxonomy" id="118510"/>
    <lineage>
        <taxon>Eukaryota</taxon>
        <taxon>Viridiplantae</taxon>
        <taxon>Streptophyta</taxon>
        <taxon>Embryophyta</taxon>
        <taxon>Tracheophyta</taxon>
        <taxon>Spermatophyta</taxon>
        <taxon>Magnoliopsida</taxon>
        <taxon>eudicotyledons</taxon>
        <taxon>Gunneridae</taxon>
        <taxon>Pentapetalae</taxon>
        <taxon>asterids</taxon>
        <taxon>campanulids</taxon>
        <taxon>Asterales</taxon>
        <taxon>Asteraceae</taxon>
        <taxon>Asteroideae</taxon>
        <taxon>Anthemideae</taxon>
        <taxon>Anthemidinae</taxon>
        <taxon>Tanacetum</taxon>
    </lineage>
</organism>
<name>A0A699HAG7_TANCI</name>
<comment type="caution">
    <text evidence="1">The sequence shown here is derived from an EMBL/GenBank/DDBJ whole genome shotgun (WGS) entry which is preliminary data.</text>
</comment>
<reference evidence="1" key="1">
    <citation type="journal article" date="2019" name="Sci. Rep.">
        <title>Draft genome of Tanacetum cinerariifolium, the natural source of mosquito coil.</title>
        <authorList>
            <person name="Yamashiro T."/>
            <person name="Shiraishi A."/>
            <person name="Satake H."/>
            <person name="Nakayama K."/>
        </authorList>
    </citation>
    <scope>NUCLEOTIDE SEQUENCE</scope>
</reference>
<gene>
    <name evidence="1" type="ORF">Tci_362458</name>
</gene>
<protein>
    <submittedName>
        <fullName evidence="1">Uncharacterized protein</fullName>
    </submittedName>
</protein>
<dbReference type="AlphaFoldDB" id="A0A699HAG7"/>
<evidence type="ECO:0000313" key="1">
    <source>
        <dbReference type="EMBL" id="GEX90483.1"/>
    </source>
</evidence>
<sequence length="87" mass="10006">MSIHQALMTRSSGQWCDLTSIKFRCESMKKAFQDMLHELGRKLIQLMHTAIVPEQVKTMKIQVGIQVQDQENSEDNFSFGSALEDFI</sequence>
<accession>A0A699HAG7</accession>
<proteinExistence type="predicted"/>
<dbReference type="EMBL" id="BKCJ010137986">
    <property type="protein sequence ID" value="GEX90483.1"/>
    <property type="molecule type" value="Genomic_DNA"/>
</dbReference>